<dbReference type="EMBL" id="JARK01000060">
    <property type="protein sequence ID" value="EYC44452.1"/>
    <property type="molecule type" value="Genomic_DNA"/>
</dbReference>
<evidence type="ECO:0000313" key="1">
    <source>
        <dbReference type="EMBL" id="EYC44452.1"/>
    </source>
</evidence>
<gene>
    <name evidence="1" type="primary">Acey_s0460.g1849</name>
    <name evidence="1" type="ORF">Y032_0460g1849</name>
</gene>
<sequence length="99" mass="10913">MASGTGNSKGKIRADSAYFLEISLRKLVNNLSSGLPLASQVVDKLCVKKVSDAIRKIIQRVLNKEGECERKHTFISCYYSNHVSVVTHLIPLLLLPSVT</sequence>
<proteinExistence type="predicted"/>
<comment type="caution">
    <text evidence="1">The sequence shown here is derived from an EMBL/GenBank/DDBJ whole genome shotgun (WGS) entry which is preliminary data.</text>
</comment>
<keyword evidence="2" id="KW-1185">Reference proteome</keyword>
<accession>A0A016WYW2</accession>
<evidence type="ECO:0000313" key="2">
    <source>
        <dbReference type="Proteomes" id="UP000024635"/>
    </source>
</evidence>
<reference evidence="2" key="1">
    <citation type="journal article" date="2015" name="Nat. Genet.">
        <title>The genome and transcriptome of the zoonotic hookworm Ancylostoma ceylanicum identify infection-specific gene families.</title>
        <authorList>
            <person name="Schwarz E.M."/>
            <person name="Hu Y."/>
            <person name="Antoshechkin I."/>
            <person name="Miller M.M."/>
            <person name="Sternberg P.W."/>
            <person name="Aroian R.V."/>
        </authorList>
    </citation>
    <scope>NUCLEOTIDE SEQUENCE</scope>
    <source>
        <strain evidence="2">HY135</strain>
    </source>
</reference>
<name>A0A016WYW2_9BILA</name>
<organism evidence="1 2">
    <name type="scientific">Ancylostoma ceylanicum</name>
    <dbReference type="NCBI Taxonomy" id="53326"/>
    <lineage>
        <taxon>Eukaryota</taxon>
        <taxon>Metazoa</taxon>
        <taxon>Ecdysozoa</taxon>
        <taxon>Nematoda</taxon>
        <taxon>Chromadorea</taxon>
        <taxon>Rhabditida</taxon>
        <taxon>Rhabditina</taxon>
        <taxon>Rhabditomorpha</taxon>
        <taxon>Strongyloidea</taxon>
        <taxon>Ancylostomatidae</taxon>
        <taxon>Ancylostomatinae</taxon>
        <taxon>Ancylostoma</taxon>
    </lineage>
</organism>
<dbReference type="AlphaFoldDB" id="A0A016WYW2"/>
<dbReference type="Proteomes" id="UP000024635">
    <property type="component" value="Unassembled WGS sequence"/>
</dbReference>
<protein>
    <submittedName>
        <fullName evidence="1">Uncharacterized protein</fullName>
    </submittedName>
</protein>